<protein>
    <submittedName>
        <fullName evidence="11">Protein kinase, putative</fullName>
    </submittedName>
</protein>
<evidence type="ECO:0000256" key="5">
    <source>
        <dbReference type="ARBA" id="ARBA00022777"/>
    </source>
</evidence>
<feature type="region of interest" description="Disordered" evidence="7">
    <location>
        <begin position="1"/>
        <end position="71"/>
    </location>
</feature>
<evidence type="ECO:0000259" key="9">
    <source>
        <dbReference type="PROSITE" id="PS50195"/>
    </source>
</evidence>
<comment type="similarity">
    <text evidence="1">Belongs to the protein kinase superfamily. AGC Ser/Thr protein kinase family.</text>
</comment>
<dbReference type="PROSITE" id="PS00108">
    <property type="entry name" value="PROTEIN_KINASE_ST"/>
    <property type="match status" value="1"/>
</dbReference>
<evidence type="ECO:0000313" key="11">
    <source>
        <dbReference type="EMBL" id="GBG28346.1"/>
    </source>
</evidence>
<dbReference type="PANTHER" id="PTHR24351">
    <property type="entry name" value="RIBOSOMAL PROTEIN S6 KINASE"/>
    <property type="match status" value="1"/>
</dbReference>
<sequence length="737" mass="79225">MMMMAETGAAPERAAAAAGSSKQGLATSPAASPATGDGPLHQAGDSGSSNKRREEEKEEGPTGGAVARLGPLGRGVGGAGVGPKRVVSQAASDADLASLLRRRVKDARITISGFAAVSAPKRFVVYRVEVHCGGEVRWQVFRRFSAFLTLEYSLGQLQRDFVECLPALPQRLSYELSDQLLHERAAGLNFWLRSVADLWGRIPSLGPHSRARCSDFLCNTIVSFLSEKAGHSPLCPGDRIVTLDLDRRCPSPGTLCSDADLTSDEEGEKKTGSNAQADAATAASLPARSNNNNNNNSEQNNSNAMSTATNATSDADYDGMMCCDVNSRAPPTKGADCGDAAACKPICCPAEQRPEPTSTPTPESSSPCPAAACEVSDEYVLRKVIGKGSFGEVFLATRKNGPAAVDTPASPTRANKATSAIKTFAVKALGKAETVRRKQTRRIETERRCMIEGRGCPFIVNLEAALMSDSHLFFIQEFCSGGELYFHLDVHGKFSSRLARFIAGECALALAHLHERGCVYRDLKPENIMIDAEGHVKLVDFGLARIGISQPHQGAISFVGTTEYLSPEMLKKTGHGFAVDYWALGMVLYEMLTGLPPWYSDDKKAVTRGICEGHVEFPANEVSRNARSLIRSLLIKDPRKRLGSAAGVKEISEHPYFAPLDFVKLAAKRIKPPFVPSARSSPLDTSCFDYNFTSLPARVPAYKDSKTRVKDEALVASAQAEGVWSGFSYAPHALSEN</sequence>
<dbReference type="InterPro" id="IPR036871">
    <property type="entry name" value="PX_dom_sf"/>
</dbReference>
<evidence type="ECO:0000259" key="10">
    <source>
        <dbReference type="PROSITE" id="PS51285"/>
    </source>
</evidence>
<keyword evidence="2" id="KW-0723">Serine/threonine-protein kinase</keyword>
<accession>A0A2R5GBH6</accession>
<reference evidence="11 12" key="1">
    <citation type="submission" date="2017-12" db="EMBL/GenBank/DDBJ databases">
        <title>Sequencing, de novo assembly and annotation of complete genome of a new Thraustochytrid species, strain FCC1311.</title>
        <authorList>
            <person name="Sedici K."/>
            <person name="Godart F."/>
            <person name="Aiese Cigliano R."/>
            <person name="Sanseverino W."/>
            <person name="Barakat M."/>
            <person name="Ortet P."/>
            <person name="Marechal E."/>
            <person name="Cagnac O."/>
            <person name="Amato A."/>
        </authorList>
    </citation>
    <scope>NUCLEOTIDE SEQUENCE [LARGE SCALE GENOMIC DNA]</scope>
</reference>
<feature type="compositionally biased region" description="Low complexity" evidence="7">
    <location>
        <begin position="1"/>
        <end position="19"/>
    </location>
</feature>
<evidence type="ECO:0000256" key="3">
    <source>
        <dbReference type="ARBA" id="ARBA00022679"/>
    </source>
</evidence>
<dbReference type="OrthoDB" id="347657at2759"/>
<keyword evidence="4" id="KW-0547">Nucleotide-binding</keyword>
<dbReference type="SUPFAM" id="SSF64268">
    <property type="entry name" value="PX domain"/>
    <property type="match status" value="1"/>
</dbReference>
<dbReference type="InterPro" id="IPR000961">
    <property type="entry name" value="AGC-kinase_C"/>
</dbReference>
<feature type="domain" description="Protein kinase" evidence="8">
    <location>
        <begin position="379"/>
        <end position="657"/>
    </location>
</feature>
<dbReference type="FunFam" id="1.10.510.10:FF:000008">
    <property type="entry name" value="Non-specific serine/threonine protein kinase"/>
    <property type="match status" value="1"/>
</dbReference>
<dbReference type="GO" id="GO:0004674">
    <property type="term" value="F:protein serine/threonine kinase activity"/>
    <property type="evidence" value="ECO:0007669"/>
    <property type="project" value="UniProtKB-KW"/>
</dbReference>
<dbReference type="InterPro" id="IPR045270">
    <property type="entry name" value="STKc_AGC"/>
</dbReference>
<evidence type="ECO:0000259" key="8">
    <source>
        <dbReference type="PROSITE" id="PS50011"/>
    </source>
</evidence>
<dbReference type="GO" id="GO:0035091">
    <property type="term" value="F:phosphatidylinositol binding"/>
    <property type="evidence" value="ECO:0007669"/>
    <property type="project" value="InterPro"/>
</dbReference>
<dbReference type="InterPro" id="IPR000719">
    <property type="entry name" value="Prot_kinase_dom"/>
</dbReference>
<feature type="compositionally biased region" description="Low complexity" evidence="7">
    <location>
        <begin position="275"/>
        <end position="311"/>
    </location>
</feature>
<dbReference type="SMART" id="SM00133">
    <property type="entry name" value="S_TK_X"/>
    <property type="match status" value="1"/>
</dbReference>
<dbReference type="InterPro" id="IPR008271">
    <property type="entry name" value="Ser/Thr_kinase_AS"/>
</dbReference>
<evidence type="ECO:0000256" key="1">
    <source>
        <dbReference type="ARBA" id="ARBA00009903"/>
    </source>
</evidence>
<organism evidence="11 12">
    <name type="scientific">Hondaea fermentalgiana</name>
    <dbReference type="NCBI Taxonomy" id="2315210"/>
    <lineage>
        <taxon>Eukaryota</taxon>
        <taxon>Sar</taxon>
        <taxon>Stramenopiles</taxon>
        <taxon>Bigyra</taxon>
        <taxon>Labyrinthulomycetes</taxon>
        <taxon>Thraustochytrida</taxon>
        <taxon>Thraustochytriidae</taxon>
        <taxon>Hondaea</taxon>
    </lineage>
</organism>
<dbReference type="Pfam" id="PF00069">
    <property type="entry name" value="Pkinase"/>
    <property type="match status" value="1"/>
</dbReference>
<dbReference type="InterPro" id="IPR001683">
    <property type="entry name" value="PX_dom"/>
</dbReference>
<name>A0A2R5GBH6_9STRA</name>
<dbReference type="PROSITE" id="PS50011">
    <property type="entry name" value="PROTEIN_KINASE_DOM"/>
    <property type="match status" value="1"/>
</dbReference>
<dbReference type="CDD" id="cd05123">
    <property type="entry name" value="STKc_AGC"/>
    <property type="match status" value="1"/>
</dbReference>
<feature type="domain" description="PX" evidence="9">
    <location>
        <begin position="104"/>
        <end position="232"/>
    </location>
</feature>
<keyword evidence="6" id="KW-0067">ATP-binding</keyword>
<gene>
    <name evidence="11" type="ORF">FCC1311_045692</name>
</gene>
<dbReference type="Pfam" id="PF00787">
    <property type="entry name" value="PX"/>
    <property type="match status" value="1"/>
</dbReference>
<keyword evidence="5 11" id="KW-0418">Kinase</keyword>
<evidence type="ECO:0000256" key="2">
    <source>
        <dbReference type="ARBA" id="ARBA00022527"/>
    </source>
</evidence>
<dbReference type="PROSITE" id="PS50195">
    <property type="entry name" value="PX"/>
    <property type="match status" value="1"/>
</dbReference>
<feature type="region of interest" description="Disordered" evidence="7">
    <location>
        <begin position="256"/>
        <end position="311"/>
    </location>
</feature>
<evidence type="ECO:0000256" key="7">
    <source>
        <dbReference type="SAM" id="MobiDB-lite"/>
    </source>
</evidence>
<dbReference type="AlphaFoldDB" id="A0A2R5GBH6"/>
<dbReference type="InterPro" id="IPR011009">
    <property type="entry name" value="Kinase-like_dom_sf"/>
</dbReference>
<dbReference type="EMBL" id="BEYU01000040">
    <property type="protein sequence ID" value="GBG28346.1"/>
    <property type="molecule type" value="Genomic_DNA"/>
</dbReference>
<keyword evidence="3" id="KW-0808">Transferase</keyword>
<dbReference type="GO" id="GO:0005524">
    <property type="term" value="F:ATP binding"/>
    <property type="evidence" value="ECO:0007669"/>
    <property type="project" value="UniProtKB-KW"/>
</dbReference>
<comment type="caution">
    <text evidence="11">The sequence shown here is derived from an EMBL/GenBank/DDBJ whole genome shotgun (WGS) entry which is preliminary data.</text>
</comment>
<proteinExistence type="inferred from homology"/>
<dbReference type="PROSITE" id="PS51285">
    <property type="entry name" value="AGC_KINASE_CTER"/>
    <property type="match status" value="1"/>
</dbReference>
<feature type="compositionally biased region" description="Polar residues" evidence="7">
    <location>
        <begin position="20"/>
        <end position="30"/>
    </location>
</feature>
<evidence type="ECO:0000256" key="6">
    <source>
        <dbReference type="ARBA" id="ARBA00022840"/>
    </source>
</evidence>
<dbReference type="CDD" id="cd06093">
    <property type="entry name" value="PX_domain"/>
    <property type="match status" value="1"/>
</dbReference>
<keyword evidence="12" id="KW-1185">Reference proteome</keyword>
<dbReference type="Gene3D" id="3.30.200.20">
    <property type="entry name" value="Phosphorylase Kinase, domain 1"/>
    <property type="match status" value="1"/>
</dbReference>
<dbReference type="SUPFAM" id="SSF56112">
    <property type="entry name" value="Protein kinase-like (PK-like)"/>
    <property type="match status" value="1"/>
</dbReference>
<feature type="domain" description="AGC-kinase C-terminal" evidence="10">
    <location>
        <begin position="658"/>
        <end position="737"/>
    </location>
</feature>
<dbReference type="Gene3D" id="1.10.510.10">
    <property type="entry name" value="Transferase(Phosphotransferase) domain 1"/>
    <property type="match status" value="1"/>
</dbReference>
<dbReference type="InParanoid" id="A0A2R5GBH6"/>
<dbReference type="Proteomes" id="UP000241890">
    <property type="component" value="Unassembled WGS sequence"/>
</dbReference>
<dbReference type="Gene3D" id="3.30.1520.10">
    <property type="entry name" value="Phox-like domain"/>
    <property type="match status" value="1"/>
</dbReference>
<dbReference type="SMART" id="SM00220">
    <property type="entry name" value="S_TKc"/>
    <property type="match status" value="1"/>
</dbReference>
<evidence type="ECO:0000313" key="12">
    <source>
        <dbReference type="Proteomes" id="UP000241890"/>
    </source>
</evidence>
<evidence type="ECO:0000256" key="4">
    <source>
        <dbReference type="ARBA" id="ARBA00022741"/>
    </source>
</evidence>